<evidence type="ECO:0000256" key="7">
    <source>
        <dbReference type="SAM" id="SignalP"/>
    </source>
</evidence>
<name>A0A1R0GMQ4_9FUNG</name>
<comment type="caution">
    <text evidence="9">The sequence shown here is derived from an EMBL/GenBank/DDBJ whole genome shotgun (WGS) entry which is preliminary data.</text>
</comment>
<dbReference type="Gene3D" id="2.60.40.10">
    <property type="entry name" value="Immunoglobulins"/>
    <property type="match status" value="1"/>
</dbReference>
<keyword evidence="4" id="KW-1133">Transmembrane helix</keyword>
<dbReference type="InterPro" id="IPR000535">
    <property type="entry name" value="MSP_dom"/>
</dbReference>
<dbReference type="AlphaFoldDB" id="A0A1R0GMQ4"/>
<dbReference type="PIRSF" id="PIRSF019693">
    <property type="entry name" value="VAMP-associated"/>
    <property type="match status" value="1"/>
</dbReference>
<feature type="domain" description="MSP" evidence="8">
    <location>
        <begin position="1"/>
        <end position="125"/>
    </location>
</feature>
<feature type="chain" id="PRO_5012435432" evidence="7">
    <location>
        <begin position="22"/>
        <end position="173"/>
    </location>
</feature>
<comment type="subcellular location">
    <subcellularLocation>
        <location evidence="1">Membrane</location>
        <topology evidence="1">Single-pass type IV membrane protein</topology>
    </subcellularLocation>
</comment>
<dbReference type="PANTHER" id="PTHR10809">
    <property type="entry name" value="VESICLE-ASSOCIATED MEMBRANE PROTEIN-ASSOCIATED PROTEIN"/>
    <property type="match status" value="1"/>
</dbReference>
<keyword evidence="10" id="KW-1185">Reference proteome</keyword>
<dbReference type="InterPro" id="IPR016763">
    <property type="entry name" value="VAP"/>
</dbReference>
<reference evidence="9 10" key="1">
    <citation type="journal article" date="2016" name="Mol. Biol. Evol.">
        <title>Genome-Wide Survey of Gut Fungi (Harpellales) Reveals the First Horizontally Transferred Ubiquitin Gene from a Mosquito Host.</title>
        <authorList>
            <person name="Wang Y."/>
            <person name="White M.M."/>
            <person name="Kvist S."/>
            <person name="Moncalvo J.M."/>
        </authorList>
    </citation>
    <scope>NUCLEOTIDE SEQUENCE [LARGE SCALE GENOMIC DNA]</scope>
    <source>
        <strain evidence="9 10">ALG-7-W6</strain>
    </source>
</reference>
<organism evidence="9 10">
    <name type="scientific">Smittium mucronatum</name>
    <dbReference type="NCBI Taxonomy" id="133383"/>
    <lineage>
        <taxon>Eukaryota</taxon>
        <taxon>Fungi</taxon>
        <taxon>Fungi incertae sedis</taxon>
        <taxon>Zoopagomycota</taxon>
        <taxon>Kickxellomycotina</taxon>
        <taxon>Harpellomycetes</taxon>
        <taxon>Harpellales</taxon>
        <taxon>Legeriomycetaceae</taxon>
        <taxon>Smittium</taxon>
    </lineage>
</organism>
<dbReference type="EMBL" id="LSSL01007162">
    <property type="protein sequence ID" value="OLY78149.1"/>
    <property type="molecule type" value="Genomic_DNA"/>
</dbReference>
<feature type="non-terminal residue" evidence="9">
    <location>
        <position position="173"/>
    </location>
</feature>
<evidence type="ECO:0000256" key="4">
    <source>
        <dbReference type="ARBA" id="ARBA00022989"/>
    </source>
</evidence>
<protein>
    <submittedName>
        <fullName evidence="9">Vesicle-associated membrane protein-associated protein</fullName>
    </submittedName>
</protein>
<keyword evidence="7" id="KW-0732">Signal</keyword>
<dbReference type="STRING" id="133383.A0A1R0GMQ4"/>
<proteinExistence type="inferred from homology"/>
<dbReference type="OrthoDB" id="264603at2759"/>
<evidence type="ECO:0000256" key="2">
    <source>
        <dbReference type="ARBA" id="ARBA00008932"/>
    </source>
</evidence>
<evidence type="ECO:0000256" key="1">
    <source>
        <dbReference type="ARBA" id="ARBA00004211"/>
    </source>
</evidence>
<dbReference type="PANTHER" id="PTHR10809:SF6">
    <property type="entry name" value="AT11025P-RELATED"/>
    <property type="match status" value="1"/>
</dbReference>
<dbReference type="GO" id="GO:0090158">
    <property type="term" value="P:endoplasmic reticulum membrane organization"/>
    <property type="evidence" value="ECO:0007669"/>
    <property type="project" value="TreeGrafter"/>
</dbReference>
<keyword evidence="5" id="KW-0472">Membrane</keyword>
<dbReference type="GO" id="GO:0061817">
    <property type="term" value="P:endoplasmic reticulum-plasma membrane tethering"/>
    <property type="evidence" value="ECO:0007669"/>
    <property type="project" value="TreeGrafter"/>
</dbReference>
<dbReference type="Proteomes" id="UP000187455">
    <property type="component" value="Unassembled WGS sequence"/>
</dbReference>
<dbReference type="InterPro" id="IPR013783">
    <property type="entry name" value="Ig-like_fold"/>
</dbReference>
<evidence type="ECO:0000259" key="8">
    <source>
        <dbReference type="PROSITE" id="PS50202"/>
    </source>
</evidence>
<dbReference type="PROSITE" id="PS50202">
    <property type="entry name" value="MSP"/>
    <property type="match status" value="1"/>
</dbReference>
<evidence type="ECO:0000313" key="9">
    <source>
        <dbReference type="EMBL" id="OLY78149.1"/>
    </source>
</evidence>
<dbReference type="GO" id="GO:0005886">
    <property type="term" value="C:plasma membrane"/>
    <property type="evidence" value="ECO:0007669"/>
    <property type="project" value="TreeGrafter"/>
</dbReference>
<evidence type="ECO:0000256" key="6">
    <source>
        <dbReference type="SAM" id="MobiDB-lite"/>
    </source>
</evidence>
<comment type="similarity">
    <text evidence="2">Belongs to the VAMP-associated protein (VAP) (TC 9.B.17) family.</text>
</comment>
<accession>A0A1R0GMQ4</accession>
<evidence type="ECO:0000256" key="5">
    <source>
        <dbReference type="ARBA" id="ARBA00023136"/>
    </source>
</evidence>
<dbReference type="SUPFAM" id="SSF49354">
    <property type="entry name" value="PapD-like"/>
    <property type="match status" value="1"/>
</dbReference>
<keyword evidence="3" id="KW-0812">Transmembrane</keyword>
<feature type="compositionally biased region" description="Low complexity" evidence="6">
    <location>
        <begin position="139"/>
        <end position="173"/>
    </location>
</feature>
<evidence type="ECO:0000313" key="10">
    <source>
        <dbReference type="Proteomes" id="UP000187455"/>
    </source>
</evidence>
<gene>
    <name evidence="9" type="ORF">AYI68_g7810</name>
</gene>
<feature type="region of interest" description="Disordered" evidence="6">
    <location>
        <begin position="130"/>
        <end position="173"/>
    </location>
</feature>
<dbReference type="Pfam" id="PF00635">
    <property type="entry name" value="Motile_Sperm"/>
    <property type="match status" value="1"/>
</dbReference>
<sequence length="173" mass="18652">MFHCINQFVCLLFLEPSTVISETQLILSNPNESPVAFKIKTTAPKHYFVRPNSGSIAPQASITITIGLQPQQDIGPDFKCKDKFLVQSTALQSDFIDSDIHNIWSKVDSLDKSLFHEKKLKVKYIFDSASAQTDPQVDSSASASASTAADSSATATAAMAPAESSERSPASPV</sequence>
<feature type="signal peptide" evidence="7">
    <location>
        <begin position="1"/>
        <end position="21"/>
    </location>
</feature>
<dbReference type="GO" id="GO:0005789">
    <property type="term" value="C:endoplasmic reticulum membrane"/>
    <property type="evidence" value="ECO:0007669"/>
    <property type="project" value="InterPro"/>
</dbReference>
<dbReference type="InterPro" id="IPR008962">
    <property type="entry name" value="PapD-like_sf"/>
</dbReference>
<evidence type="ECO:0000256" key="3">
    <source>
        <dbReference type="ARBA" id="ARBA00022692"/>
    </source>
</evidence>